<evidence type="ECO:0000313" key="5">
    <source>
        <dbReference type="Proteomes" id="UP000261140"/>
    </source>
</evidence>
<feature type="domain" description="Large polyvalent protein-associated" evidence="1">
    <location>
        <begin position="2"/>
        <end position="62"/>
    </location>
</feature>
<protein>
    <recommendedName>
        <fullName evidence="1">Large polyvalent protein-associated domain-containing protein</fullName>
    </recommendedName>
</protein>
<proteinExistence type="predicted"/>
<evidence type="ECO:0000313" key="4">
    <source>
        <dbReference type="Proteomes" id="UP000261079"/>
    </source>
</evidence>
<name>A0A3E2TBP9_9FIRM</name>
<gene>
    <name evidence="3" type="ORF">DW905_02685</name>
    <name evidence="2" type="ORF">DWZ89_04620</name>
</gene>
<comment type="caution">
    <text evidence="2">The sequence shown here is derived from an EMBL/GenBank/DDBJ whole genome shotgun (WGS) entry which is preliminary data.</text>
</comment>
<dbReference type="InterPro" id="IPR040789">
    <property type="entry name" value="LPD11"/>
</dbReference>
<dbReference type="EMBL" id="QVEZ01000001">
    <property type="protein sequence ID" value="RGC07719.1"/>
    <property type="molecule type" value="Genomic_DNA"/>
</dbReference>
<dbReference type="Proteomes" id="UP000261079">
    <property type="component" value="Unassembled WGS sequence"/>
</dbReference>
<accession>A0A3E2TBP9</accession>
<evidence type="ECO:0000259" key="1">
    <source>
        <dbReference type="Pfam" id="PF18824"/>
    </source>
</evidence>
<evidence type="ECO:0000313" key="3">
    <source>
        <dbReference type="EMBL" id="RGC07719.1"/>
    </source>
</evidence>
<dbReference type="AlphaFoldDB" id="A0A3E2TBP9"/>
<organism evidence="2 5">
    <name type="scientific">Faecalibacterium prausnitzii</name>
    <dbReference type="NCBI Taxonomy" id="853"/>
    <lineage>
        <taxon>Bacteria</taxon>
        <taxon>Bacillati</taxon>
        <taxon>Bacillota</taxon>
        <taxon>Clostridia</taxon>
        <taxon>Eubacteriales</taxon>
        <taxon>Oscillospiraceae</taxon>
        <taxon>Faecalibacterium</taxon>
    </lineage>
</organism>
<evidence type="ECO:0000313" key="2">
    <source>
        <dbReference type="EMBL" id="RGB72150.1"/>
    </source>
</evidence>
<sequence>MSRCIQDCKYFLGCGSRFSKYLWGCCVENHIQAMRILWDSFSDDEKPEWTSLEEIERFSKKMLEEEIY</sequence>
<dbReference type="EMBL" id="QVEQ01000003">
    <property type="protein sequence ID" value="RGB72150.1"/>
    <property type="molecule type" value="Genomic_DNA"/>
</dbReference>
<dbReference type="Pfam" id="PF18824">
    <property type="entry name" value="LPD11"/>
    <property type="match status" value="1"/>
</dbReference>
<reference evidence="4 5" key="1">
    <citation type="submission" date="2018-08" db="EMBL/GenBank/DDBJ databases">
        <title>A genome reference for cultivated species of the human gut microbiota.</title>
        <authorList>
            <person name="Zou Y."/>
            <person name="Xue W."/>
            <person name="Luo G."/>
        </authorList>
    </citation>
    <scope>NUCLEOTIDE SEQUENCE [LARGE SCALE GENOMIC DNA]</scope>
    <source>
        <strain evidence="2 5">AF36-11AT</strain>
        <strain evidence="3 4">AM42-11AC</strain>
    </source>
</reference>
<dbReference type="Proteomes" id="UP000261140">
    <property type="component" value="Unassembled WGS sequence"/>
</dbReference>